<accession>A0A5D2NNZ5</accession>
<dbReference type="PANTHER" id="PTHR45749:SF35">
    <property type="entry name" value="AC-LIKE TRANSPOSASE-RELATED"/>
    <property type="match status" value="1"/>
</dbReference>
<name>A0A5D2NNZ5_GOSTO</name>
<dbReference type="EMBL" id="CM017619">
    <property type="protein sequence ID" value="TYI05878.1"/>
    <property type="molecule type" value="Genomic_DNA"/>
</dbReference>
<evidence type="ECO:0000313" key="3">
    <source>
        <dbReference type="Proteomes" id="UP000322667"/>
    </source>
</evidence>
<dbReference type="AlphaFoldDB" id="A0A5D2NNZ5"/>
<reference evidence="2 3" key="1">
    <citation type="submission" date="2019-07" db="EMBL/GenBank/DDBJ databases">
        <title>WGS assembly of Gossypium tomentosum.</title>
        <authorList>
            <person name="Chen Z.J."/>
            <person name="Sreedasyam A."/>
            <person name="Ando A."/>
            <person name="Song Q."/>
            <person name="De L."/>
            <person name="Hulse-Kemp A."/>
            <person name="Ding M."/>
            <person name="Ye W."/>
            <person name="Kirkbride R."/>
            <person name="Jenkins J."/>
            <person name="Plott C."/>
            <person name="Lovell J."/>
            <person name="Lin Y.-M."/>
            <person name="Vaughn R."/>
            <person name="Liu B."/>
            <person name="Li W."/>
            <person name="Simpson S."/>
            <person name="Scheffler B."/>
            <person name="Saski C."/>
            <person name="Grover C."/>
            <person name="Hu G."/>
            <person name="Conover J."/>
            <person name="Carlson J."/>
            <person name="Shu S."/>
            <person name="Boston L."/>
            <person name="Williams M."/>
            <person name="Peterson D."/>
            <person name="Mcgee K."/>
            <person name="Jones D."/>
            <person name="Wendel J."/>
            <person name="Stelly D."/>
            <person name="Grimwood J."/>
            <person name="Schmutz J."/>
        </authorList>
    </citation>
    <scope>NUCLEOTIDE SEQUENCE [LARGE SCALE GENOMIC DNA]</scope>
    <source>
        <strain evidence="2">7179.01</strain>
    </source>
</reference>
<sequence length="403" mass="47074">MLSNKHLSGSEKRIKKKCVEEHFLYASFSRKFSNCEISDRKWLVYSKHVDTVFCFCSNEGLSDWRHISERLKQHKNSVEHMTNMNTWNEMRVKLDKNETIDKIFRGSNEKLYQDSNGKFLGLIEMIVEFDVIMHDHVRHIQNREIFNEMKYFPIILHCTPDVGHQEQMTLIVRCVNMSTNKIKIKEYFLELLKVYDTSGLGLFNELQDVLKSLNLSVDNVKGQGYDNSSNMKGKHQGVQKRLLEIKPKALYMPCSCHSPNLTLSDIAHSFIRAISFFRIVQRIYSLFSSSRKRQKEILDNVPELTMKFLSNIHWESRIKNVKAIRFQTPQIRLALSELYESCDDVKSNSEVESLVNAPESFEFLLGMVIWYEILFAINMVSKKLQSKSMCIKTTINQLEGVLS</sequence>
<proteinExistence type="predicted"/>
<evidence type="ECO:0000259" key="1">
    <source>
        <dbReference type="Pfam" id="PF14291"/>
    </source>
</evidence>
<dbReference type="PANTHER" id="PTHR45749">
    <property type="match status" value="1"/>
</dbReference>
<dbReference type="InterPro" id="IPR025398">
    <property type="entry name" value="DUF4371"/>
</dbReference>
<dbReference type="Pfam" id="PF14291">
    <property type="entry name" value="DUF4371"/>
    <property type="match status" value="1"/>
</dbReference>
<organism evidence="2 3">
    <name type="scientific">Gossypium tomentosum</name>
    <name type="common">Hawaiian cotton</name>
    <name type="synonym">Gossypium sandvicense</name>
    <dbReference type="NCBI Taxonomy" id="34277"/>
    <lineage>
        <taxon>Eukaryota</taxon>
        <taxon>Viridiplantae</taxon>
        <taxon>Streptophyta</taxon>
        <taxon>Embryophyta</taxon>
        <taxon>Tracheophyta</taxon>
        <taxon>Spermatophyta</taxon>
        <taxon>Magnoliopsida</taxon>
        <taxon>eudicotyledons</taxon>
        <taxon>Gunneridae</taxon>
        <taxon>Pentapetalae</taxon>
        <taxon>rosids</taxon>
        <taxon>malvids</taxon>
        <taxon>Malvales</taxon>
        <taxon>Malvaceae</taxon>
        <taxon>Malvoideae</taxon>
        <taxon>Gossypium</taxon>
    </lineage>
</organism>
<feature type="domain" description="DUF4371" evidence="1">
    <location>
        <begin position="132"/>
        <end position="237"/>
    </location>
</feature>
<protein>
    <recommendedName>
        <fullName evidence="1">DUF4371 domain-containing protein</fullName>
    </recommendedName>
</protein>
<dbReference type="Proteomes" id="UP000322667">
    <property type="component" value="Chromosome A10"/>
</dbReference>
<gene>
    <name evidence="2" type="ORF">ES332_A10G119400v1</name>
</gene>
<keyword evidence="3" id="KW-1185">Reference proteome</keyword>
<evidence type="ECO:0000313" key="2">
    <source>
        <dbReference type="EMBL" id="TYI05878.1"/>
    </source>
</evidence>